<dbReference type="EMBL" id="AP018694">
    <property type="protein sequence ID" value="BBE20710.1"/>
    <property type="molecule type" value="Genomic_DNA"/>
</dbReference>
<feature type="domain" description="Gp5/Type VI secretion system Vgr protein OB-fold" evidence="1">
    <location>
        <begin position="377"/>
        <end position="453"/>
    </location>
</feature>
<evidence type="ECO:0000313" key="2">
    <source>
        <dbReference type="EMBL" id="BBE20710.1"/>
    </source>
</evidence>
<name>A0A5K7SGG4_9BACT</name>
<evidence type="ECO:0000259" key="1">
    <source>
        <dbReference type="Pfam" id="PF04717"/>
    </source>
</evidence>
<dbReference type="SUPFAM" id="SSF69349">
    <property type="entry name" value="Phage fibre proteins"/>
    <property type="match status" value="1"/>
</dbReference>
<dbReference type="Pfam" id="PF04717">
    <property type="entry name" value="Phage_base_V"/>
    <property type="match status" value="1"/>
</dbReference>
<dbReference type="AlphaFoldDB" id="A0A5K7SGG4"/>
<dbReference type="SUPFAM" id="SSF69279">
    <property type="entry name" value="Phage tail proteins"/>
    <property type="match status" value="1"/>
</dbReference>
<dbReference type="Proteomes" id="UP001193389">
    <property type="component" value="Chromosome"/>
</dbReference>
<keyword evidence="3" id="KW-1185">Reference proteome</keyword>
<proteinExistence type="predicted"/>
<evidence type="ECO:0000313" key="3">
    <source>
        <dbReference type="Proteomes" id="UP001193389"/>
    </source>
</evidence>
<sequence length="598" mass="64405">MPTVFKESDGVLSFDILINGARIKDTVEIIEISIQMELNKITAASLVISDGGVIGLVNEPYINSEGNDFIPGNKIKISLGYDSINKPAFEGIIVSQGLSIKNGRSQLVVICKDEAVKMTKGRFNAIFQNEKDSDAIQAIAGKYGLSVTVDATTTVLPVIMQYNCSDWDFTVIRAEMNNMCVLTDKNSLIIKKIDFSQSPKYKLIASQSIIDIDLTIDSEKIAGTYQFTAWDIKQQKESSLDVSQTNNLSLGNLTAQKLSEAVDNGNSSFYSSASISESELKTWGETLSTKAELSKIQGRVTIQGVADLLAGDVVEISGFSARYNGNAFITKVSHSLQDGNWLTTLSVGKSVQLHAALPDIEEIRASGIIPASGGTQIATVKKIEEDPDGEYRVLVKLPAFAGTGQDDGIWARLAFPYASSNAGFFFFPEVGDEVLLNFINNDPRFAIITGSLYSSKNTPKEIPDNKNQFKSIFSKSGIKIRFDDEDKILNIETPGGNSFTLDDKDKKINIKDISGNSVIMDDSGITMDSPKDIKLTAKGDITISATGGLYLSANSDVKADGLNVQLSAKTGFTAKGNATAEVSASGQTTIKGGIVMIN</sequence>
<dbReference type="InterPro" id="IPR006531">
    <property type="entry name" value="Gp5/Vgr_OB"/>
</dbReference>
<organism evidence="2 3">
    <name type="scientific">Aquipluma nitroreducens</name>
    <dbReference type="NCBI Taxonomy" id="2010828"/>
    <lineage>
        <taxon>Bacteria</taxon>
        <taxon>Pseudomonadati</taxon>
        <taxon>Bacteroidota</taxon>
        <taxon>Bacteroidia</taxon>
        <taxon>Marinilabiliales</taxon>
        <taxon>Prolixibacteraceae</taxon>
        <taxon>Aquipluma</taxon>
    </lineage>
</organism>
<dbReference type="KEGG" id="anf:AQPE_4904"/>
<accession>A0A5K7SGG4</accession>
<reference evidence="2" key="1">
    <citation type="journal article" date="2020" name="Int. J. Syst. Evol. Microbiol.">
        <title>Aquipluma nitroreducens gen. nov. sp. nov., a novel facultatively anaerobic bacterium isolated from a freshwater lake.</title>
        <authorList>
            <person name="Watanabe M."/>
            <person name="Kojima H."/>
            <person name="Fukui M."/>
        </authorList>
    </citation>
    <scope>NUCLEOTIDE SEQUENCE</scope>
    <source>
        <strain evidence="2">MeG22</strain>
    </source>
</reference>
<gene>
    <name evidence="2" type="ORF">AQPE_4904</name>
</gene>
<dbReference type="InterPro" id="IPR037026">
    <property type="entry name" value="Vgr_OB-fold_dom_sf"/>
</dbReference>
<dbReference type="Gene3D" id="2.40.50.230">
    <property type="entry name" value="Gp5 N-terminal domain"/>
    <property type="match status" value="1"/>
</dbReference>
<dbReference type="NCBIfam" id="TIGR01646">
    <property type="entry name" value="vgr_GE"/>
    <property type="match status" value="1"/>
</dbReference>
<dbReference type="SUPFAM" id="SSF69255">
    <property type="entry name" value="gp5 N-terminal domain-like"/>
    <property type="match status" value="1"/>
</dbReference>
<dbReference type="RefSeq" id="WP_318348816.1">
    <property type="nucleotide sequence ID" value="NZ_AP018694.1"/>
</dbReference>
<dbReference type="InterPro" id="IPR006533">
    <property type="entry name" value="T6SS_Vgr_RhsGE"/>
</dbReference>
<protein>
    <submittedName>
        <fullName evidence="2">VgrG protein</fullName>
    </submittedName>
</protein>